<dbReference type="STRING" id="73230.A0A2B7Z9K7"/>
<dbReference type="Proteomes" id="UP000226031">
    <property type="component" value="Unassembled WGS sequence"/>
</dbReference>
<feature type="transmembrane region" description="Helical" evidence="5">
    <location>
        <begin position="64"/>
        <end position="84"/>
    </location>
</feature>
<keyword evidence="8" id="KW-1185">Reference proteome</keyword>
<dbReference type="InterPro" id="IPR011701">
    <property type="entry name" value="MFS"/>
</dbReference>
<evidence type="ECO:0000256" key="5">
    <source>
        <dbReference type="SAM" id="Phobius"/>
    </source>
</evidence>
<name>A0A2B7Z9K7_9EURO</name>
<feature type="transmembrane region" description="Helical" evidence="5">
    <location>
        <begin position="140"/>
        <end position="166"/>
    </location>
</feature>
<feature type="domain" description="Major facilitator superfamily (MFS) profile" evidence="6">
    <location>
        <begin position="1"/>
        <end position="244"/>
    </location>
</feature>
<dbReference type="SUPFAM" id="SSF103473">
    <property type="entry name" value="MFS general substrate transporter"/>
    <property type="match status" value="1"/>
</dbReference>
<feature type="transmembrane region" description="Helical" evidence="5">
    <location>
        <begin position="33"/>
        <end position="57"/>
    </location>
</feature>
<keyword evidence="2 5" id="KW-0812">Transmembrane</keyword>
<dbReference type="PANTHER" id="PTHR23502">
    <property type="entry name" value="MAJOR FACILITATOR SUPERFAMILY"/>
    <property type="match status" value="1"/>
</dbReference>
<dbReference type="PANTHER" id="PTHR23502:SF151">
    <property type="entry name" value="MAJOR FACILITATOR SUPERFAMILY (MFS) PROFILE DOMAIN-CONTAINING PROTEIN"/>
    <property type="match status" value="1"/>
</dbReference>
<comment type="subcellular location">
    <subcellularLocation>
        <location evidence="1">Membrane</location>
        <topology evidence="1">Multi-pass membrane protein</topology>
    </subcellularLocation>
</comment>
<comment type="caution">
    <text evidence="7">The sequence shown here is derived from an EMBL/GenBank/DDBJ whole genome shotgun (WGS) entry which is preliminary data.</text>
</comment>
<organism evidence="7 8">
    <name type="scientific">[Emmonsia] crescens</name>
    <dbReference type="NCBI Taxonomy" id="73230"/>
    <lineage>
        <taxon>Eukaryota</taxon>
        <taxon>Fungi</taxon>
        <taxon>Dikarya</taxon>
        <taxon>Ascomycota</taxon>
        <taxon>Pezizomycotina</taxon>
        <taxon>Eurotiomycetes</taxon>
        <taxon>Eurotiomycetidae</taxon>
        <taxon>Onygenales</taxon>
        <taxon>Ajellomycetaceae</taxon>
        <taxon>Emergomyces</taxon>
    </lineage>
</organism>
<evidence type="ECO:0000313" key="7">
    <source>
        <dbReference type="EMBL" id="PGH29692.1"/>
    </source>
</evidence>
<dbReference type="InterPro" id="IPR020846">
    <property type="entry name" value="MFS_dom"/>
</dbReference>
<sequence>MVLRCLQSIGSASTIVVGTGVLGDITTREERGGFMGFFQAGQMLPLAIGPILGGVFADKLGWRSIFWSLAIYSGAFLVFLGLLLPETLRSLVENGSIPVRDISKCPLVYFKPHQQPQDSHQDTAQIPSAVMPNNKQSFDFFGPIQTLLSLEITLAIIFVSVCYALWQMALTAQSTLLKQAYNLNDTKLGLTYVANGVGYMISTASTGRLLDIDYRRIKSNYTGAAESFPLERAKLRTAWFWVGV</sequence>
<dbReference type="VEuPathDB" id="FungiDB:EMCG_05564"/>
<evidence type="ECO:0000256" key="4">
    <source>
        <dbReference type="ARBA" id="ARBA00023136"/>
    </source>
</evidence>
<dbReference type="Gene3D" id="1.20.1250.20">
    <property type="entry name" value="MFS general substrate transporter like domains"/>
    <property type="match status" value="1"/>
</dbReference>
<evidence type="ECO:0000256" key="3">
    <source>
        <dbReference type="ARBA" id="ARBA00022989"/>
    </source>
</evidence>
<evidence type="ECO:0000313" key="8">
    <source>
        <dbReference type="Proteomes" id="UP000226031"/>
    </source>
</evidence>
<dbReference type="PROSITE" id="PS50850">
    <property type="entry name" value="MFS"/>
    <property type="match status" value="1"/>
</dbReference>
<gene>
    <name evidence="7" type="ORF">GX50_07546</name>
</gene>
<dbReference type="GO" id="GO:0005886">
    <property type="term" value="C:plasma membrane"/>
    <property type="evidence" value="ECO:0007669"/>
    <property type="project" value="TreeGrafter"/>
</dbReference>
<evidence type="ECO:0000259" key="6">
    <source>
        <dbReference type="PROSITE" id="PS50850"/>
    </source>
</evidence>
<protein>
    <recommendedName>
        <fullName evidence="6">Major facilitator superfamily (MFS) profile domain-containing protein</fullName>
    </recommendedName>
</protein>
<keyword evidence="3 5" id="KW-1133">Transmembrane helix</keyword>
<accession>A0A2B7Z9K7</accession>
<dbReference type="Pfam" id="PF07690">
    <property type="entry name" value="MFS_1"/>
    <property type="match status" value="1"/>
</dbReference>
<evidence type="ECO:0000256" key="2">
    <source>
        <dbReference type="ARBA" id="ARBA00022692"/>
    </source>
</evidence>
<dbReference type="InterPro" id="IPR036259">
    <property type="entry name" value="MFS_trans_sf"/>
</dbReference>
<keyword evidence="4 5" id="KW-0472">Membrane</keyword>
<dbReference type="GO" id="GO:0022857">
    <property type="term" value="F:transmembrane transporter activity"/>
    <property type="evidence" value="ECO:0007669"/>
    <property type="project" value="InterPro"/>
</dbReference>
<proteinExistence type="predicted"/>
<dbReference type="EMBL" id="PDND01000219">
    <property type="protein sequence ID" value="PGH29692.1"/>
    <property type="molecule type" value="Genomic_DNA"/>
</dbReference>
<evidence type="ECO:0000256" key="1">
    <source>
        <dbReference type="ARBA" id="ARBA00004141"/>
    </source>
</evidence>
<dbReference type="AlphaFoldDB" id="A0A2B7Z9K7"/>
<reference evidence="7 8" key="1">
    <citation type="submission" date="2017-10" db="EMBL/GenBank/DDBJ databases">
        <title>Comparative genomics in systemic dimorphic fungi from Ajellomycetaceae.</title>
        <authorList>
            <person name="Munoz J.F."/>
            <person name="Mcewen J.G."/>
            <person name="Clay O.K."/>
            <person name="Cuomo C.A."/>
        </authorList>
    </citation>
    <scope>NUCLEOTIDE SEQUENCE [LARGE SCALE GENOMIC DNA]</scope>
    <source>
        <strain evidence="7 8">UAMH4076</strain>
    </source>
</reference>